<dbReference type="InterPro" id="IPR025941">
    <property type="entry name" value="Vps8_central_dom"/>
</dbReference>
<dbReference type="Pfam" id="PF12816">
    <property type="entry name" value="TPR_Vps8"/>
    <property type="match status" value="1"/>
</dbReference>
<dbReference type="PANTHER" id="PTHR12616:SF8">
    <property type="entry name" value="VACUOLAR PROTEIN SORTING-ASSOCIATED PROTEIN 8 HOMOLOG"/>
    <property type="match status" value="1"/>
</dbReference>
<dbReference type="InterPro" id="IPR001841">
    <property type="entry name" value="Znf_RING"/>
</dbReference>
<evidence type="ECO:0000313" key="3">
    <source>
        <dbReference type="Proteomes" id="UP000006727"/>
    </source>
</evidence>
<feature type="domain" description="RING-type" evidence="1">
    <location>
        <begin position="1772"/>
        <end position="1841"/>
    </location>
</feature>
<reference evidence="2 3" key="2">
    <citation type="journal article" date="2018" name="Plant J.">
        <title>The Physcomitrella patens chromosome-scale assembly reveals moss genome structure and evolution.</title>
        <authorList>
            <person name="Lang D."/>
            <person name="Ullrich K.K."/>
            <person name="Murat F."/>
            <person name="Fuchs J."/>
            <person name="Jenkins J."/>
            <person name="Haas F.B."/>
            <person name="Piednoel M."/>
            <person name="Gundlach H."/>
            <person name="Van Bel M."/>
            <person name="Meyberg R."/>
            <person name="Vives C."/>
            <person name="Morata J."/>
            <person name="Symeonidi A."/>
            <person name="Hiss M."/>
            <person name="Muchero W."/>
            <person name="Kamisugi Y."/>
            <person name="Saleh O."/>
            <person name="Blanc G."/>
            <person name="Decker E.L."/>
            <person name="van Gessel N."/>
            <person name="Grimwood J."/>
            <person name="Hayes R.D."/>
            <person name="Graham S.W."/>
            <person name="Gunter L.E."/>
            <person name="McDaniel S.F."/>
            <person name="Hoernstein S.N.W."/>
            <person name="Larsson A."/>
            <person name="Li F.W."/>
            <person name="Perroud P.F."/>
            <person name="Phillips J."/>
            <person name="Ranjan P."/>
            <person name="Rokshar D.S."/>
            <person name="Rothfels C.J."/>
            <person name="Schneider L."/>
            <person name="Shu S."/>
            <person name="Stevenson D.W."/>
            <person name="Thummler F."/>
            <person name="Tillich M."/>
            <person name="Villarreal Aguilar J.C."/>
            <person name="Widiez T."/>
            <person name="Wong G.K."/>
            <person name="Wymore A."/>
            <person name="Zhang Y."/>
            <person name="Zimmer A.D."/>
            <person name="Quatrano R.S."/>
            <person name="Mayer K.F.X."/>
            <person name="Goodstein D."/>
            <person name="Casacuberta J.M."/>
            <person name="Vandepoele K."/>
            <person name="Reski R."/>
            <person name="Cuming A.C."/>
            <person name="Tuskan G.A."/>
            <person name="Maumus F."/>
            <person name="Salse J."/>
            <person name="Schmutz J."/>
            <person name="Rensing S.A."/>
        </authorList>
    </citation>
    <scope>NUCLEOTIDE SEQUENCE [LARGE SCALE GENOMIC DNA]</scope>
    <source>
        <strain evidence="2 3">cv. Gransden 2004</strain>
    </source>
</reference>
<dbReference type="EnsemblPlants" id="Pp3c7_20800V3.5">
    <property type="protein sequence ID" value="Pp3c7_20800V3.5"/>
    <property type="gene ID" value="Pp3c7_20800"/>
</dbReference>
<dbReference type="InterPro" id="IPR059070">
    <property type="entry name" value="TPR_VPS8_2"/>
</dbReference>
<dbReference type="GO" id="GO:0005770">
    <property type="term" value="C:late endosome"/>
    <property type="evidence" value="ECO:0000318"/>
    <property type="project" value="GO_Central"/>
</dbReference>
<dbReference type="GO" id="GO:0006623">
    <property type="term" value="P:protein targeting to vacuole"/>
    <property type="evidence" value="ECO:0000318"/>
    <property type="project" value="GO_Central"/>
</dbReference>
<organism evidence="2 3">
    <name type="scientific">Physcomitrium patens</name>
    <name type="common">Spreading-leaved earth moss</name>
    <name type="synonym">Physcomitrella patens</name>
    <dbReference type="NCBI Taxonomy" id="3218"/>
    <lineage>
        <taxon>Eukaryota</taxon>
        <taxon>Viridiplantae</taxon>
        <taxon>Streptophyta</taxon>
        <taxon>Embryophyta</taxon>
        <taxon>Bryophyta</taxon>
        <taxon>Bryophytina</taxon>
        <taxon>Bryopsida</taxon>
        <taxon>Funariidae</taxon>
        <taxon>Funariales</taxon>
        <taxon>Funariaceae</taxon>
        <taxon>Physcomitrium</taxon>
    </lineage>
</organism>
<dbReference type="Gramene" id="Pp3c7_20800V3.4">
    <property type="protein sequence ID" value="Pp3c7_20800V3.4"/>
    <property type="gene ID" value="Pp3c7_20800"/>
</dbReference>
<dbReference type="GO" id="GO:0030897">
    <property type="term" value="C:HOPS complex"/>
    <property type="evidence" value="ECO:0000318"/>
    <property type="project" value="GO_Central"/>
</dbReference>
<dbReference type="Gramene" id="Pp3c7_20800V3.5">
    <property type="protein sequence ID" value="Pp3c7_20800V3.5"/>
    <property type="gene ID" value="Pp3c7_20800"/>
</dbReference>
<dbReference type="SMART" id="SM00184">
    <property type="entry name" value="RING"/>
    <property type="match status" value="1"/>
</dbReference>
<keyword evidence="3" id="KW-1185">Reference proteome</keyword>
<proteinExistence type="predicted"/>
<accession>A0A7I4E6K3</accession>
<dbReference type="Pfam" id="PF25066">
    <property type="entry name" value="TPR_VPS8_2"/>
    <property type="match status" value="1"/>
</dbReference>
<dbReference type="PANTHER" id="PTHR12616">
    <property type="entry name" value="VACUOLAR PROTEIN SORTING VPS41"/>
    <property type="match status" value="1"/>
</dbReference>
<dbReference type="RefSeq" id="XP_024380311.1">
    <property type="nucleotide sequence ID" value="XM_024524543.2"/>
</dbReference>
<evidence type="ECO:0000313" key="2">
    <source>
        <dbReference type="EnsemblPlants" id="Pp3c7_20800V3.5"/>
    </source>
</evidence>
<name>A0A7I4E6K3_PHYPA</name>
<dbReference type="SUPFAM" id="SSF50978">
    <property type="entry name" value="WD40 repeat-like"/>
    <property type="match status" value="1"/>
</dbReference>
<gene>
    <name evidence="2" type="primary">LOC112284606</name>
</gene>
<dbReference type="InterPro" id="IPR045111">
    <property type="entry name" value="Vps41/Vps8"/>
</dbReference>
<dbReference type="Pfam" id="PF23410">
    <property type="entry name" value="Beta-prop_VPS8"/>
    <property type="match status" value="1"/>
</dbReference>
<dbReference type="GeneID" id="112284606"/>
<reference evidence="2 3" key="1">
    <citation type="journal article" date="2008" name="Science">
        <title>The Physcomitrella genome reveals evolutionary insights into the conquest of land by plants.</title>
        <authorList>
            <person name="Rensing S."/>
            <person name="Lang D."/>
            <person name="Zimmer A."/>
            <person name="Terry A."/>
            <person name="Salamov A."/>
            <person name="Shapiro H."/>
            <person name="Nishiyama T."/>
            <person name="Perroud P.-F."/>
            <person name="Lindquist E."/>
            <person name="Kamisugi Y."/>
            <person name="Tanahashi T."/>
            <person name="Sakakibara K."/>
            <person name="Fujita T."/>
            <person name="Oishi K."/>
            <person name="Shin-I T."/>
            <person name="Kuroki Y."/>
            <person name="Toyoda A."/>
            <person name="Suzuki Y."/>
            <person name="Hashimoto A."/>
            <person name="Yamaguchi K."/>
            <person name="Sugano A."/>
            <person name="Kohara Y."/>
            <person name="Fujiyama A."/>
            <person name="Anterola A."/>
            <person name="Aoki S."/>
            <person name="Ashton N."/>
            <person name="Barbazuk W.B."/>
            <person name="Barker E."/>
            <person name="Bennetzen J."/>
            <person name="Bezanilla M."/>
            <person name="Blankenship R."/>
            <person name="Cho S.H."/>
            <person name="Dutcher S."/>
            <person name="Estelle M."/>
            <person name="Fawcett J.A."/>
            <person name="Gundlach H."/>
            <person name="Hanada K."/>
            <person name="Heyl A."/>
            <person name="Hicks K.A."/>
            <person name="Hugh J."/>
            <person name="Lohr M."/>
            <person name="Mayer K."/>
            <person name="Melkozernov A."/>
            <person name="Murata T."/>
            <person name="Nelson D."/>
            <person name="Pils B."/>
            <person name="Prigge M."/>
            <person name="Reiss B."/>
            <person name="Renner T."/>
            <person name="Rombauts S."/>
            <person name="Rushton P."/>
            <person name="Sanderfoot A."/>
            <person name="Schween G."/>
            <person name="Shiu S.-H."/>
            <person name="Stueber K."/>
            <person name="Theodoulou F.L."/>
            <person name="Tu H."/>
            <person name="Van de Peer Y."/>
            <person name="Verrier P.J."/>
            <person name="Waters E."/>
            <person name="Wood A."/>
            <person name="Yang L."/>
            <person name="Cove D."/>
            <person name="Cuming A."/>
            <person name="Hasebe M."/>
            <person name="Lucas S."/>
            <person name="Mishler D.B."/>
            <person name="Reski R."/>
            <person name="Grigoriev I."/>
            <person name="Quatrano R.S."/>
            <person name="Boore J.L."/>
        </authorList>
    </citation>
    <scope>NUCLEOTIDE SEQUENCE [LARGE SCALE GENOMIC DNA]</scope>
    <source>
        <strain evidence="2 3">cv. Gransden 2004</strain>
    </source>
</reference>
<protein>
    <recommendedName>
        <fullName evidence="1">RING-type domain-containing protein</fullName>
    </recommendedName>
</protein>
<dbReference type="EMBL" id="ABEU02000007">
    <property type="status" value="NOT_ANNOTATED_CDS"/>
    <property type="molecule type" value="Genomic_DNA"/>
</dbReference>
<dbReference type="Proteomes" id="UP000006727">
    <property type="component" value="Chromosome 7"/>
</dbReference>
<reference evidence="2" key="3">
    <citation type="submission" date="2020-12" db="UniProtKB">
        <authorList>
            <consortium name="EnsemblPlants"/>
        </authorList>
    </citation>
    <scope>IDENTIFICATION</scope>
</reference>
<dbReference type="GO" id="GO:0034058">
    <property type="term" value="P:endosomal vesicle fusion"/>
    <property type="evidence" value="ECO:0000318"/>
    <property type="project" value="GO_Central"/>
</dbReference>
<sequence length="1948" mass="215027">MQAEDYELDALLLAQSSDEEGNSDISELERNILDQIIDSTDLNNDVPFSTILASFEGLNASLLGSQASFGHESVTNGGISGLDASPHLHSLEMSSLVEDSCSANFVETRSKDYSSLESVAVERGHVLLDSDEMSRSPKLVLESEGQVAGVRIMSRPGAALAAAAAVSRQMASSPSTMLRSRRTKSVDIRMPALSSRKQPDLNLASGEIIKSRELFLSDIPAKPSELQEVPSSLGGTRDSSLTQSVDGCINLTNDYPLSEPSLTASTTVHGVMICSDADENFQSNVTSSLVHETENELVTENSSYQEQGHTIDDIVSQLHEEIIDNIHSKDAVQIVKNQGEFHDVGGGSETEHMMIGQKSEFIHEKSKELSESPYVRVDQEDKNNQHTALDRAEEYEKMVTKAGACLEEDAAAQTSSLDFIKQGQSRTGILHVDSTGSLSQALGSTAMRRDFGFTQALAVHANFIAVGMSKGAVLVTPSKYSPTRAIDDADAKAALLEPPDKAQMAVTVMCFSDHGDHLLVGYAGGTISLWDVPRVKLNMSIVDQHAGAIVHAFFLLQADTEMRQMRAVTADCKGRVLLHTFTFRPLLRRFSVLSQIVDIEQDMGSVLAISPLNVEDLTHSTANMNSANKSTDAGHKFLFNEVGSVEPTEPARCGIVVIVTRSAIFAASLIPTYARFATLHRPARLREGAIPYTSWQHSRKTYAEVGYDTVDNDPNWPVLAVAWDRRVIIAHLNLKISELIVDVEWDIDNAAAGIAWLEDKVLVVATVKGQLLVYKKDGTEIERATLKDVQGNVGALMYHTHFVNEFENPEKAFHNTIGVRGAALYLLGPSQLWRARLLPWFDRLKLLKGSGDWMEAFRFALELFDGKAESVTGLPRRLEAMRHAIRDTLLGLLFSYLDEVFAYLALGSSSAVFDSNPIPAETESGEAVESPTGIETWGRANLGLKMIAEPHEHYAKIGRMSIEFCVHIGKTEVICEDIYSRFESVGQKSTFLELLEPYILRDMLSGLAPEVMQAFVDHYSHCGWLERVEECVLHMTISSLDFNQVIKLCRKHGLYTALIYLFNSGLDDFTSPLEELLIAAQSPSSRIEPRTLGYKMLVYLKACFNGLAFPLGRGTLPIDRLPTLRAELLQFLLDVRPTLAEIVDSSCNAKGCAYPRLGYLLKLDTQATLVVLRSAFPVHGVLSIGRQGWAYADAAEASIIDYRESSDLPNNFQVIDEGVRYLQAVVIAMTQNLDLRAYDSSKILDSDSQNWLSADDQGVILEFVAEYVASRHVVVGRTTLKCILEYVTSPIAEKVMGKSTRQNLLIKLLKSVPESDWDFDHSLLCAQRAGLWQASAWLHVKYGSSVAALDCYLQDKYVHEPVFSYVMQKLDATTGLKGGVLAEFRKAVLDRICKLMLHSSKGTLWIVLTHFSTSNEQVMEALESDETLLFAFLKDLMNAIWGVPTSFVVSGGVRSSSCLQDVKSKVHNEGNRDKFSSRWEFLIKLDKLVRRSGFQCTDKMVEQYLQLLCRLEPESVVEFLARCEQYNVDNCLRMVQKYGIADAAILLLERAGDISGALALLIKDLDSSLQIMLQSLISEKSDRFNMEMHSFYSMSETSAVESALHAGVALCLRNTQRLSSEEACSLWFRLLDSVVEALRNLTPAFLEGTTVGLSTASSDVIGERVHSVQYKMMDDNKYKLVRMWLVHLVGSTVTAMQDHVSPQILLQQIISNYGSHPLGDFRAAICNLLSAYTYEFTILGKAKQLVEESLHHSLYMLLRGSTHAYALSNSKCCICKLELVGVHSSNMNELIGVSSSSQSTSTSEVCSDGLQVLTCGHAAHAFCISGQLGGGGKRSLLCPLCCRNLKFLASEEKISSIQDTQSQSSTDIRPRMQLLWKNKDQEISSIASTNKSRLQILNELRDGKGVQMFGPRLHLSVAPPKKPKGSHSQFDKNGFGQKTYMHRVSVGL</sequence>
<dbReference type="EnsemblPlants" id="Pp3c7_20800V3.4">
    <property type="protein sequence ID" value="Pp3c7_20800V3.4"/>
    <property type="gene ID" value="Pp3c7_20800"/>
</dbReference>
<dbReference type="OrthoDB" id="289913at2759"/>
<dbReference type="KEGG" id="ppp:112284606"/>
<evidence type="ECO:0000259" key="1">
    <source>
        <dbReference type="SMART" id="SM00184"/>
    </source>
</evidence>
<dbReference type="SUPFAM" id="SSF57850">
    <property type="entry name" value="RING/U-box"/>
    <property type="match status" value="1"/>
</dbReference>
<dbReference type="InterPro" id="IPR036322">
    <property type="entry name" value="WD40_repeat_dom_sf"/>
</dbReference>